<evidence type="ECO:0000313" key="5">
    <source>
        <dbReference type="Proteomes" id="UP000604825"/>
    </source>
</evidence>
<dbReference type="GO" id="GO:0003824">
    <property type="term" value="F:catalytic activity"/>
    <property type="evidence" value="ECO:0007669"/>
    <property type="project" value="InterPro"/>
</dbReference>
<dbReference type="InterPro" id="IPR001330">
    <property type="entry name" value="Prenyltrans"/>
</dbReference>
<dbReference type="Gene3D" id="3.30.160.60">
    <property type="entry name" value="Classic Zinc Finger"/>
    <property type="match status" value="2"/>
</dbReference>
<dbReference type="EMBL" id="CAJGYO010000001">
    <property type="protein sequence ID" value="CAD6204457.1"/>
    <property type="molecule type" value="Genomic_DNA"/>
</dbReference>
<dbReference type="Gene3D" id="1.50.10.20">
    <property type="match status" value="1"/>
</dbReference>
<evidence type="ECO:0000313" key="4">
    <source>
        <dbReference type="EMBL" id="CAD6204457.1"/>
    </source>
</evidence>
<keyword evidence="5" id="KW-1185">Reference proteome</keyword>
<sequence length="550" mass="59457">MVEQQQAKIVLIGDRPSKFHSSGRSSLSFGMEHCVCFVYEVRYVFKAGALDSSLYYMKVGGIGTLMGGGRGGSPMYHPLTWNAGITSPCGRGRGRGNKSSDRQLAIRASGGSSASEAQPETVCAPAHVMQATTTNFTPGTVVPAAWCDICRVGCNSKEILEQHKNGKKHKRTVQRMQDMARLQGMTPAIADTGAPSSTSSQLAQVEGPSTAVHMVPPLGSTSIGGEHRDLAPENVVASVSGGQITEVTGSSSKQNTTHHTAEDGHSVEAQVELHVAVQAYQPSNEMKDGGEAPPNAIGPSNVQLVVARMDVNGNKNGPKRKLTGVGPKRKLTGVGRGGKKLRVSQAPRQRPERVREQPLVCTICNVTCDTRAVFDIHLGGKKHQSRLKRCPDMLFGPLVVHIPPNRDNLYKFMFRMKDVSGAFRMHDGGEIDVRASYNAISVASLVNILDVELAKGVGDFIASCQTYEGGIAGEPYAEAHGGYVSEDFCKVPNLYVKNINKSCFHKVLCVSDHDVFDAFKTFHNIEVNYKLIHYLCKPYLKSKMDNLGAY</sequence>
<feature type="domain" description="U1-type" evidence="3">
    <location>
        <begin position="356"/>
        <end position="390"/>
    </location>
</feature>
<dbReference type="PANTHER" id="PTHR47487:SF12">
    <property type="entry name" value="GLUTENIN, HIGH MOLECULAR WEIGHT SUBUNIT DX5-LIKE"/>
    <property type="match status" value="1"/>
</dbReference>
<dbReference type="SMART" id="SM00451">
    <property type="entry name" value="ZnF_U1"/>
    <property type="match status" value="2"/>
</dbReference>
<dbReference type="GO" id="GO:0003676">
    <property type="term" value="F:nucleic acid binding"/>
    <property type="evidence" value="ECO:0007669"/>
    <property type="project" value="InterPro"/>
</dbReference>
<evidence type="ECO:0000256" key="2">
    <source>
        <dbReference type="SAM" id="MobiDB-lite"/>
    </source>
</evidence>
<feature type="region of interest" description="Disordered" evidence="2">
    <location>
        <begin position="312"/>
        <end position="351"/>
    </location>
</feature>
<keyword evidence="1" id="KW-0677">Repeat</keyword>
<dbReference type="PANTHER" id="PTHR47487">
    <property type="entry name" value="OS06G0651300 PROTEIN-RELATED"/>
    <property type="match status" value="1"/>
</dbReference>
<gene>
    <name evidence="4" type="ORF">NCGR_LOCUS2450</name>
</gene>
<dbReference type="SUPFAM" id="SSF48239">
    <property type="entry name" value="Terpenoid cyclases/Protein prenyltransferases"/>
    <property type="match status" value="1"/>
</dbReference>
<dbReference type="InterPro" id="IPR003604">
    <property type="entry name" value="Matrin/U1-like-C_Znf_C2H2"/>
</dbReference>
<dbReference type="Pfam" id="PF00432">
    <property type="entry name" value="Prenyltrans"/>
    <property type="match status" value="1"/>
</dbReference>
<proteinExistence type="predicted"/>
<dbReference type="GO" id="GO:0008270">
    <property type="term" value="F:zinc ion binding"/>
    <property type="evidence" value="ECO:0007669"/>
    <property type="project" value="InterPro"/>
</dbReference>
<protein>
    <recommendedName>
        <fullName evidence="3">U1-type domain-containing protein</fullName>
    </recommendedName>
</protein>
<dbReference type="AlphaFoldDB" id="A0A811MBD1"/>
<organism evidence="4 5">
    <name type="scientific">Miscanthus lutarioriparius</name>
    <dbReference type="NCBI Taxonomy" id="422564"/>
    <lineage>
        <taxon>Eukaryota</taxon>
        <taxon>Viridiplantae</taxon>
        <taxon>Streptophyta</taxon>
        <taxon>Embryophyta</taxon>
        <taxon>Tracheophyta</taxon>
        <taxon>Spermatophyta</taxon>
        <taxon>Magnoliopsida</taxon>
        <taxon>Liliopsida</taxon>
        <taxon>Poales</taxon>
        <taxon>Poaceae</taxon>
        <taxon>PACMAD clade</taxon>
        <taxon>Panicoideae</taxon>
        <taxon>Andropogonodae</taxon>
        <taxon>Andropogoneae</taxon>
        <taxon>Saccharinae</taxon>
        <taxon>Miscanthus</taxon>
    </lineage>
</organism>
<evidence type="ECO:0000256" key="1">
    <source>
        <dbReference type="ARBA" id="ARBA00022737"/>
    </source>
</evidence>
<comment type="caution">
    <text evidence="4">The sequence shown here is derived from an EMBL/GenBank/DDBJ whole genome shotgun (WGS) entry which is preliminary data.</text>
</comment>
<dbReference type="Proteomes" id="UP000604825">
    <property type="component" value="Unassembled WGS sequence"/>
</dbReference>
<accession>A0A811MBD1</accession>
<feature type="region of interest" description="Disordered" evidence="2">
    <location>
        <begin position="87"/>
        <end position="118"/>
    </location>
</feature>
<name>A0A811MBD1_9POAL</name>
<feature type="domain" description="U1-type" evidence="3">
    <location>
        <begin position="142"/>
        <end position="176"/>
    </location>
</feature>
<evidence type="ECO:0000259" key="3">
    <source>
        <dbReference type="SMART" id="SM00451"/>
    </source>
</evidence>
<dbReference type="InterPro" id="IPR008930">
    <property type="entry name" value="Terpenoid_cyclase/PrenylTrfase"/>
</dbReference>
<dbReference type="InterPro" id="IPR036236">
    <property type="entry name" value="Znf_C2H2_sf"/>
</dbReference>
<reference evidence="4" key="1">
    <citation type="submission" date="2020-10" db="EMBL/GenBank/DDBJ databases">
        <authorList>
            <person name="Han B."/>
            <person name="Lu T."/>
            <person name="Zhao Q."/>
            <person name="Huang X."/>
            <person name="Zhao Y."/>
        </authorList>
    </citation>
    <scope>NUCLEOTIDE SEQUENCE</scope>
</reference>
<dbReference type="SUPFAM" id="SSF57667">
    <property type="entry name" value="beta-beta-alpha zinc fingers"/>
    <property type="match status" value="2"/>
</dbReference>
<dbReference type="OrthoDB" id="696941at2759"/>
<dbReference type="Pfam" id="PF12874">
    <property type="entry name" value="zf-met"/>
    <property type="match status" value="2"/>
</dbReference>
<feature type="compositionally biased region" description="Basic residues" evidence="2">
    <location>
        <begin position="317"/>
        <end position="342"/>
    </location>
</feature>
<dbReference type="InterPro" id="IPR013087">
    <property type="entry name" value="Znf_C2H2_type"/>
</dbReference>